<dbReference type="SUPFAM" id="SSF50156">
    <property type="entry name" value="PDZ domain-like"/>
    <property type="match status" value="1"/>
</dbReference>
<organism evidence="3 4">
    <name type="scientific">Chrysochromulina tobinii</name>
    <dbReference type="NCBI Taxonomy" id="1460289"/>
    <lineage>
        <taxon>Eukaryota</taxon>
        <taxon>Haptista</taxon>
        <taxon>Haptophyta</taxon>
        <taxon>Prymnesiophyceae</taxon>
        <taxon>Prymnesiales</taxon>
        <taxon>Chrysochromulinaceae</taxon>
        <taxon>Chrysochromulina</taxon>
    </lineage>
</organism>
<keyword evidence="4" id="KW-1185">Reference proteome</keyword>
<sequence>MLWRLAQSVRPAAAALLRPHVVRFAACSATAATAATLTHAEAQPPITSPRATEATYSPEQWNAMITAALPAVVSIKVNRVRAFDTAQSGTLQATGFVVDKERGYIMTNRHVAGPGPIVAEAIFANNEEVPLTVAYYDPVHDFALFRFDPKAVEHMDVVQLPLAPDEAYVGADIVIIGNNAGEKSSIHRSTLARLDRNAPTYNRNGYNDMDTFYMHSASGTSGGSSGSPVLNGKGHAIALNAGGKVGTSAGFFLPLDRAVRALRLLQAGEPVTRGTLQAVCLHQPFDEARRLGLPAAEEAAFRAQLPDELGLLVFSEVLPKGPADGVLEPGDILLRVAGRWCTSFIALEAALDAAVGGHVALEVCRGGQRISHSLRVDDLHALTPSRYFEMGGAIVNELSYQQARNHGVAPRGVYVAHPGYMLRQARLARGHVIASVGGVPTPDLASFIEIMRNTTHGEQLTIKFYDLAERTHVQLTSLTVDRKWFQIADTGEPSVVPSGKTQGEPSVVPSVSSILAPSLVTVDFTRPFSIDGETGMRYRGAGLVLDAAQGLVAVDRNTVTSTLGDVIVTVGGNSAAAAAVPARVVFVHPMHNFALVQYDPAALPRRARATSARLAMDTRTMSTGTSAWLVGLKSGLNEEFDASRRVELVARKTKVANSGWIKLPLPNPPRYQISNSETIGLEVAPPVDGGVIANDKGEIFRGVPVHHLAEATAHLRKGVQPPRWRTLGAMLEPISMAAARRLGVPDDLLDASAPALADAAGSTADGAVASTHSAVSSPGADGVEEAYGEAGGSVLCGKDEVTVQLVDSTPTPNLPSFLACVKHKQDGDVLRIKYADGHH</sequence>
<gene>
    <name evidence="3" type="ORF">Ctob_002865</name>
</gene>
<dbReference type="InterPro" id="IPR036034">
    <property type="entry name" value="PDZ_sf"/>
</dbReference>
<evidence type="ECO:0000313" key="4">
    <source>
        <dbReference type="Proteomes" id="UP000037460"/>
    </source>
</evidence>
<dbReference type="PRINTS" id="PR00834">
    <property type="entry name" value="PROTEASES2C"/>
</dbReference>
<dbReference type="Proteomes" id="UP000037460">
    <property type="component" value="Unassembled WGS sequence"/>
</dbReference>
<evidence type="ECO:0000256" key="1">
    <source>
        <dbReference type="ARBA" id="ARBA00010541"/>
    </source>
</evidence>
<proteinExistence type="inferred from homology"/>
<dbReference type="InterPro" id="IPR043504">
    <property type="entry name" value="Peptidase_S1_PA_chymotrypsin"/>
</dbReference>
<dbReference type="Gene3D" id="2.40.10.10">
    <property type="entry name" value="Trypsin-like serine proteases"/>
    <property type="match status" value="2"/>
</dbReference>
<comment type="caution">
    <text evidence="3">The sequence shown here is derived from an EMBL/GenBank/DDBJ whole genome shotgun (WGS) entry which is preliminary data.</text>
</comment>
<evidence type="ECO:0000259" key="2">
    <source>
        <dbReference type="Pfam" id="PF12812"/>
    </source>
</evidence>
<dbReference type="Gene3D" id="2.30.42.10">
    <property type="match status" value="2"/>
</dbReference>
<dbReference type="PANTHER" id="PTHR46366">
    <property type="entry name" value="PRO-APOPTOTIC SERINE PROTEASE NMA111"/>
    <property type="match status" value="1"/>
</dbReference>
<reference evidence="4" key="1">
    <citation type="journal article" date="2015" name="PLoS Genet.">
        <title>Genome Sequence and Transcriptome Analyses of Chrysochromulina tobin: Metabolic Tools for Enhanced Algal Fitness in the Prominent Order Prymnesiales (Haptophyceae).</title>
        <authorList>
            <person name="Hovde B.T."/>
            <person name="Deodato C.R."/>
            <person name="Hunsperger H.M."/>
            <person name="Ryken S.A."/>
            <person name="Yost W."/>
            <person name="Jha R.K."/>
            <person name="Patterson J."/>
            <person name="Monnat R.J. Jr."/>
            <person name="Barlow S.B."/>
            <person name="Starkenburg S.R."/>
            <person name="Cattolico R.A."/>
        </authorList>
    </citation>
    <scope>NUCLEOTIDE SEQUENCE</scope>
    <source>
        <strain evidence="4">CCMP291</strain>
    </source>
</reference>
<name>A0A0M0JEQ7_9EUKA</name>
<dbReference type="Pfam" id="PF13365">
    <property type="entry name" value="Trypsin_2"/>
    <property type="match status" value="1"/>
</dbReference>
<dbReference type="SUPFAM" id="SSF50494">
    <property type="entry name" value="Trypsin-like serine proteases"/>
    <property type="match status" value="2"/>
</dbReference>
<dbReference type="InterPro" id="IPR025926">
    <property type="entry name" value="PDZ-like_dom"/>
</dbReference>
<dbReference type="PANTHER" id="PTHR46366:SF1">
    <property type="entry name" value="PDZ DOMAIN-CONTAINING PROTEIN C1685.05"/>
    <property type="match status" value="1"/>
</dbReference>
<dbReference type="OrthoDB" id="4217619at2759"/>
<accession>A0A0M0JEQ7</accession>
<comment type="similarity">
    <text evidence="1">Belongs to the peptidase S1C family.</text>
</comment>
<dbReference type="GO" id="GO:0004252">
    <property type="term" value="F:serine-type endopeptidase activity"/>
    <property type="evidence" value="ECO:0007669"/>
    <property type="project" value="InterPro"/>
</dbReference>
<keyword evidence="3" id="KW-0645">Protease</keyword>
<keyword evidence="3" id="KW-0378">Hydrolase</keyword>
<dbReference type="EMBL" id="JWZX01003022">
    <property type="protein sequence ID" value="KOO25071.1"/>
    <property type="molecule type" value="Genomic_DNA"/>
</dbReference>
<dbReference type="GO" id="GO:0006508">
    <property type="term" value="P:proteolysis"/>
    <property type="evidence" value="ECO:0007669"/>
    <property type="project" value="UniProtKB-KW"/>
</dbReference>
<dbReference type="InterPro" id="IPR009003">
    <property type="entry name" value="Peptidase_S1_PA"/>
</dbReference>
<feature type="domain" description="PDZ-like" evidence="2">
    <location>
        <begin position="381"/>
        <end position="453"/>
    </location>
</feature>
<dbReference type="Pfam" id="PF12812">
    <property type="entry name" value="PDZ_1"/>
    <property type="match status" value="1"/>
</dbReference>
<protein>
    <submittedName>
        <fullName evidence="3">Pro-apoptotic serine protease nma111-like protein</fullName>
    </submittedName>
</protein>
<dbReference type="InterPro" id="IPR001940">
    <property type="entry name" value="Peptidase_S1C"/>
</dbReference>
<dbReference type="AlphaFoldDB" id="A0A0M0JEQ7"/>
<evidence type="ECO:0000313" key="3">
    <source>
        <dbReference type="EMBL" id="KOO25071.1"/>
    </source>
</evidence>